<protein>
    <submittedName>
        <fullName evidence="2">Molybdenum ABC transporter permease</fullName>
    </submittedName>
</protein>
<organism evidence="2 3">
    <name type="scientific">Pedobacter frigoris</name>
    <dbReference type="NCBI Taxonomy" id="2571272"/>
    <lineage>
        <taxon>Bacteria</taxon>
        <taxon>Pseudomonadati</taxon>
        <taxon>Bacteroidota</taxon>
        <taxon>Sphingobacteriia</taxon>
        <taxon>Sphingobacteriales</taxon>
        <taxon>Sphingobacteriaceae</taxon>
        <taxon>Pedobacter</taxon>
    </lineage>
</organism>
<evidence type="ECO:0000256" key="1">
    <source>
        <dbReference type="SAM" id="Phobius"/>
    </source>
</evidence>
<feature type="transmembrane region" description="Helical" evidence="1">
    <location>
        <begin position="6"/>
        <end position="23"/>
    </location>
</feature>
<feature type="transmembrane region" description="Helical" evidence="1">
    <location>
        <begin position="54"/>
        <end position="72"/>
    </location>
</feature>
<keyword evidence="3" id="KW-1185">Reference proteome</keyword>
<accession>A0A4U1CBZ9</accession>
<keyword evidence="1" id="KW-1133">Transmembrane helix</keyword>
<name>A0A4U1CBZ9_9SPHI</name>
<comment type="caution">
    <text evidence="2">The sequence shown here is derived from an EMBL/GenBank/DDBJ whole genome shotgun (WGS) entry which is preliminary data.</text>
</comment>
<keyword evidence="1" id="KW-0472">Membrane</keyword>
<dbReference type="EMBL" id="SWBQ01000005">
    <property type="protein sequence ID" value="TKC04249.1"/>
    <property type="molecule type" value="Genomic_DNA"/>
</dbReference>
<sequence>MFSNLDTSGLVMFCIGLLIRYLIDKRKFRRRNIAGMQVFSSYLNAVVFQLFERIFNLLGLLLIVLGVVTILMRL</sequence>
<dbReference type="Proteomes" id="UP000307244">
    <property type="component" value="Unassembled WGS sequence"/>
</dbReference>
<dbReference type="RefSeq" id="WP_136837242.1">
    <property type="nucleotide sequence ID" value="NZ_SWBQ01000005.1"/>
</dbReference>
<evidence type="ECO:0000313" key="2">
    <source>
        <dbReference type="EMBL" id="TKC04249.1"/>
    </source>
</evidence>
<gene>
    <name evidence="2" type="ORF">FA047_16770</name>
</gene>
<reference evidence="2 3" key="1">
    <citation type="submission" date="2019-04" db="EMBL/GenBank/DDBJ databases">
        <title>Pedobacter sp. RP-3-15 sp. nov., isolated from Arctic soil.</title>
        <authorList>
            <person name="Dahal R.H."/>
            <person name="Kim D.-U."/>
        </authorList>
    </citation>
    <scope>NUCLEOTIDE SEQUENCE [LARGE SCALE GENOMIC DNA]</scope>
    <source>
        <strain evidence="2 3">RP-3-15</strain>
    </source>
</reference>
<evidence type="ECO:0000313" key="3">
    <source>
        <dbReference type="Proteomes" id="UP000307244"/>
    </source>
</evidence>
<dbReference type="OrthoDB" id="1376305at2"/>
<proteinExistence type="predicted"/>
<keyword evidence="1" id="KW-0812">Transmembrane</keyword>
<dbReference type="AlphaFoldDB" id="A0A4U1CBZ9"/>